<dbReference type="Pfam" id="PF00892">
    <property type="entry name" value="EamA"/>
    <property type="match status" value="2"/>
</dbReference>
<feature type="transmembrane region" description="Helical" evidence="7">
    <location>
        <begin position="74"/>
        <end position="93"/>
    </location>
</feature>
<evidence type="ECO:0000256" key="3">
    <source>
        <dbReference type="ARBA" id="ARBA00022475"/>
    </source>
</evidence>
<evidence type="ECO:0000313" key="10">
    <source>
        <dbReference type="Proteomes" id="UP000509222"/>
    </source>
</evidence>
<reference evidence="10" key="2">
    <citation type="submission" date="2020-06" db="EMBL/GenBank/DDBJ databases">
        <title>Isolation of Planomicrobium glaciei.</title>
        <authorList>
            <person name="Malisova L."/>
            <person name="Safrankova R."/>
            <person name="Jakubu V."/>
            <person name="Spanelova P."/>
        </authorList>
    </citation>
    <scope>NUCLEOTIDE SEQUENCE [LARGE SCALE GENOMIC DNA]</scope>
    <source>
        <strain evidence="10">NRL-ATB46093</strain>
    </source>
</reference>
<feature type="domain" description="EamA" evidence="8">
    <location>
        <begin position="5"/>
        <end position="143"/>
    </location>
</feature>
<dbReference type="InterPro" id="IPR000620">
    <property type="entry name" value="EamA_dom"/>
</dbReference>
<organism evidence="9 10">
    <name type="scientific">Planococcus glaciei</name>
    <dbReference type="NCBI Taxonomy" id="459472"/>
    <lineage>
        <taxon>Bacteria</taxon>
        <taxon>Bacillati</taxon>
        <taxon>Bacillota</taxon>
        <taxon>Bacilli</taxon>
        <taxon>Bacillales</taxon>
        <taxon>Caryophanaceae</taxon>
        <taxon>Planococcus</taxon>
    </lineage>
</organism>
<feature type="domain" description="EamA" evidence="8">
    <location>
        <begin position="157"/>
        <end position="291"/>
    </location>
</feature>
<keyword evidence="6 7" id="KW-0472">Membrane</keyword>
<keyword evidence="4 7" id="KW-0812">Transmembrane</keyword>
<keyword evidence="10" id="KW-1185">Reference proteome</keyword>
<evidence type="ECO:0000256" key="6">
    <source>
        <dbReference type="ARBA" id="ARBA00023136"/>
    </source>
</evidence>
<dbReference type="GO" id="GO:0005886">
    <property type="term" value="C:plasma membrane"/>
    <property type="evidence" value="ECO:0007669"/>
    <property type="project" value="UniProtKB-SubCell"/>
</dbReference>
<dbReference type="InterPro" id="IPR037185">
    <property type="entry name" value="EmrE-like"/>
</dbReference>
<evidence type="ECO:0000256" key="7">
    <source>
        <dbReference type="SAM" id="Phobius"/>
    </source>
</evidence>
<feature type="transmembrane region" description="Helical" evidence="7">
    <location>
        <begin position="125"/>
        <end position="145"/>
    </location>
</feature>
<dbReference type="Proteomes" id="UP000509222">
    <property type="component" value="Chromosome"/>
</dbReference>
<evidence type="ECO:0000256" key="2">
    <source>
        <dbReference type="ARBA" id="ARBA00007362"/>
    </source>
</evidence>
<reference evidence="9 10" key="1">
    <citation type="submission" date="2020-04" db="EMBL/GenBank/DDBJ databases">
        <authorList>
            <person name="Pajer P."/>
            <person name="Broz P."/>
        </authorList>
    </citation>
    <scope>NUCLEOTIDE SEQUENCE [LARGE SCALE GENOMIC DNA]</scope>
    <source>
        <strain evidence="10">NRL-ATB46093</strain>
    </source>
</reference>
<feature type="transmembrane region" description="Helical" evidence="7">
    <location>
        <begin position="251"/>
        <end position="271"/>
    </location>
</feature>
<keyword evidence="3" id="KW-1003">Cell membrane</keyword>
<feature type="transmembrane region" description="Helical" evidence="7">
    <location>
        <begin position="157"/>
        <end position="174"/>
    </location>
</feature>
<evidence type="ECO:0000256" key="1">
    <source>
        <dbReference type="ARBA" id="ARBA00004651"/>
    </source>
</evidence>
<dbReference type="RefSeq" id="WP_053165315.1">
    <property type="nucleotide sequence ID" value="NZ_CP051177.1"/>
</dbReference>
<dbReference type="PANTHER" id="PTHR32322">
    <property type="entry name" value="INNER MEMBRANE TRANSPORTER"/>
    <property type="match status" value="1"/>
</dbReference>
<dbReference type="InterPro" id="IPR050638">
    <property type="entry name" value="AA-Vitamin_Transporters"/>
</dbReference>
<feature type="transmembrane region" description="Helical" evidence="7">
    <location>
        <begin position="7"/>
        <end position="25"/>
    </location>
</feature>
<feature type="transmembrane region" description="Helical" evidence="7">
    <location>
        <begin position="99"/>
        <end position="118"/>
    </location>
</feature>
<evidence type="ECO:0000259" key="8">
    <source>
        <dbReference type="Pfam" id="PF00892"/>
    </source>
</evidence>
<gene>
    <name evidence="9" type="ORF">HF394_03435</name>
</gene>
<accession>A0A7H8Q6Y0</accession>
<feature type="transmembrane region" description="Helical" evidence="7">
    <location>
        <begin position="277"/>
        <end position="296"/>
    </location>
</feature>
<dbReference type="AlphaFoldDB" id="A0A7H8Q6Y0"/>
<proteinExistence type="inferred from homology"/>
<dbReference type="EMBL" id="CP051177">
    <property type="protein sequence ID" value="QKX49709.1"/>
    <property type="molecule type" value="Genomic_DNA"/>
</dbReference>
<comment type="subcellular location">
    <subcellularLocation>
        <location evidence="1">Cell membrane</location>
        <topology evidence="1">Multi-pass membrane protein</topology>
    </subcellularLocation>
</comment>
<protein>
    <submittedName>
        <fullName evidence="9">EamA family transporter</fullName>
    </submittedName>
</protein>
<feature type="transmembrane region" description="Helical" evidence="7">
    <location>
        <begin position="219"/>
        <end position="239"/>
    </location>
</feature>
<keyword evidence="5 7" id="KW-1133">Transmembrane helix</keyword>
<evidence type="ECO:0000313" key="9">
    <source>
        <dbReference type="EMBL" id="QKX49709.1"/>
    </source>
</evidence>
<comment type="similarity">
    <text evidence="2">Belongs to the EamA transporter family.</text>
</comment>
<dbReference type="SUPFAM" id="SSF103481">
    <property type="entry name" value="Multidrug resistance efflux transporter EmrE"/>
    <property type="match status" value="2"/>
</dbReference>
<name>A0A7H8Q6Y0_9BACL</name>
<feature type="transmembrane region" description="Helical" evidence="7">
    <location>
        <begin position="37"/>
        <end position="54"/>
    </location>
</feature>
<evidence type="ECO:0000256" key="5">
    <source>
        <dbReference type="ARBA" id="ARBA00022989"/>
    </source>
</evidence>
<dbReference type="PANTHER" id="PTHR32322:SF18">
    <property type="entry name" value="S-ADENOSYLMETHIONINE_S-ADENOSYLHOMOCYSTEINE TRANSPORTER"/>
    <property type="match status" value="1"/>
</dbReference>
<evidence type="ECO:0000256" key="4">
    <source>
        <dbReference type="ARBA" id="ARBA00022692"/>
    </source>
</evidence>
<feature type="transmembrane region" description="Helical" evidence="7">
    <location>
        <begin position="186"/>
        <end position="207"/>
    </location>
</feature>
<sequence>MNRVKGIAMIISGAMLWGATGPLMQWSLGTFGFSPEFLSTVRLILAGLLLLGFLKLRGVQVTSIFKGRIWVRPLLIFAVFGMLGVQYTFVSAIEASDAVVATLLQFLAPVYIILFVSLRQKKFPPVYQITGMAGTLVGLFLLLTNGSLDKLAISGEALFWGLLVGLTFMFYTLYPARLMQEWGVMLVVGWSMLFGGAFMGLVKPIFISSEWAKFQDVRAIWAMIAIIIVGTVAFVLFLSSMRFISPVETSILSSVEPLTAMIISVFWFQQLLAPPQLGGALIMLVFVTWLSLAGNIKPKKKNAGYSESSAS</sequence>